<proteinExistence type="predicted"/>
<accession>A0AAE8M0T5</accession>
<comment type="caution">
    <text evidence="1">The sequence shown here is derived from an EMBL/GenBank/DDBJ whole genome shotgun (WGS) entry which is preliminary data.</text>
</comment>
<sequence>MFYTSERVIVMSSTQAMLHVAKHSYVRAERLFEIDTSGHPTMLLTRPCQVPDSRMMGLMRDMMVLALRNQSRNNIIFIFMIRAKRVSVAELSDPRLRHFREDRFH</sequence>
<reference evidence="1" key="1">
    <citation type="submission" date="2018-03" db="EMBL/GenBank/DDBJ databases">
        <authorList>
            <person name="Guldener U."/>
        </authorList>
    </citation>
    <scope>NUCLEOTIDE SEQUENCE</scope>
</reference>
<dbReference type="AlphaFoldDB" id="A0AAE8M0T5"/>
<keyword evidence="2" id="KW-1185">Reference proteome</keyword>
<name>A0AAE8M0T5_9HYPO</name>
<organism evidence="1 2">
    <name type="scientific">Fusarium torulosum</name>
    <dbReference type="NCBI Taxonomy" id="33205"/>
    <lineage>
        <taxon>Eukaryota</taxon>
        <taxon>Fungi</taxon>
        <taxon>Dikarya</taxon>
        <taxon>Ascomycota</taxon>
        <taxon>Pezizomycotina</taxon>
        <taxon>Sordariomycetes</taxon>
        <taxon>Hypocreomycetidae</taxon>
        <taxon>Hypocreales</taxon>
        <taxon>Nectriaceae</taxon>
        <taxon>Fusarium</taxon>
    </lineage>
</organism>
<dbReference type="EMBL" id="ONZP01000052">
    <property type="protein sequence ID" value="SPJ72117.1"/>
    <property type="molecule type" value="Genomic_DNA"/>
</dbReference>
<evidence type="ECO:0000313" key="1">
    <source>
        <dbReference type="EMBL" id="SPJ72117.1"/>
    </source>
</evidence>
<dbReference type="Proteomes" id="UP001187734">
    <property type="component" value="Unassembled WGS sequence"/>
</dbReference>
<evidence type="ECO:0000313" key="2">
    <source>
        <dbReference type="Proteomes" id="UP001187734"/>
    </source>
</evidence>
<protein>
    <submittedName>
        <fullName evidence="1">Uncharacterized protein</fullName>
    </submittedName>
</protein>
<gene>
    <name evidence="1" type="ORF">FTOL_01845</name>
</gene>